<feature type="compositionally biased region" description="Polar residues" evidence="1">
    <location>
        <begin position="52"/>
        <end position="77"/>
    </location>
</feature>
<organism evidence="2 3">
    <name type="scientific">Thanatephorus cucumeris (strain AG1-IB / isolate 7/3/14)</name>
    <name type="common">Lettuce bottom rot fungus</name>
    <name type="synonym">Rhizoctonia solani</name>
    <dbReference type="NCBI Taxonomy" id="1108050"/>
    <lineage>
        <taxon>Eukaryota</taxon>
        <taxon>Fungi</taxon>
        <taxon>Dikarya</taxon>
        <taxon>Basidiomycota</taxon>
        <taxon>Agaricomycotina</taxon>
        <taxon>Agaricomycetes</taxon>
        <taxon>Cantharellales</taxon>
        <taxon>Ceratobasidiaceae</taxon>
        <taxon>Rhizoctonia</taxon>
        <taxon>Rhizoctonia solani AG-1</taxon>
    </lineage>
</organism>
<evidence type="ECO:0000313" key="2">
    <source>
        <dbReference type="EMBL" id="CEL53066.1"/>
    </source>
</evidence>
<feature type="region of interest" description="Disordered" evidence="1">
    <location>
        <begin position="44"/>
        <end position="77"/>
    </location>
</feature>
<protein>
    <submittedName>
        <fullName evidence="2">Uncharacterized protein</fullName>
    </submittedName>
</protein>
<name>A0A0B7F4V7_THACB</name>
<dbReference type="Proteomes" id="UP000059188">
    <property type="component" value="Unassembled WGS sequence"/>
</dbReference>
<dbReference type="STRING" id="1108050.A0A0B7F4V7"/>
<reference evidence="2 3" key="1">
    <citation type="submission" date="2014-11" db="EMBL/GenBank/DDBJ databases">
        <authorList>
            <person name="Wibberg Daniel"/>
        </authorList>
    </citation>
    <scope>NUCLEOTIDE SEQUENCE [LARGE SCALE GENOMIC DNA]</scope>
    <source>
        <strain evidence="2">Rhizoctonia solani AG1-IB 7/3/14</strain>
    </source>
</reference>
<sequence length="233" mass="26253">MIYLLSSFALTNLLCGEVTLWLAFCFLKTLHRFNKIHQQKAASSKYTRDSHQTSPTSLPGEQTTSGHPARSNLTQATRTSTRLNRVAWAGLKSFLDSLNKGVGGAGPLKSAVGDLVEITGICDAIARGRHDYEQLSVELDSLFSEINGYHELWGQILWTQSTAAEIEQISDQIKLVIEVVHKKQQRGLMIRIYAHTEDDIQDVINCYRRIQAIVQKLQVRRLWAHCHLQQNGV</sequence>
<accession>A0A0B7F4V7</accession>
<dbReference type="OrthoDB" id="3266026at2759"/>
<dbReference type="EMBL" id="LN679110">
    <property type="protein sequence ID" value="CEL53066.1"/>
    <property type="molecule type" value="Genomic_DNA"/>
</dbReference>
<dbReference type="AlphaFoldDB" id="A0A0B7F4V7"/>
<evidence type="ECO:0000313" key="3">
    <source>
        <dbReference type="Proteomes" id="UP000059188"/>
    </source>
</evidence>
<proteinExistence type="predicted"/>
<keyword evidence="3" id="KW-1185">Reference proteome</keyword>
<evidence type="ECO:0000256" key="1">
    <source>
        <dbReference type="SAM" id="MobiDB-lite"/>
    </source>
</evidence>
<gene>
    <name evidence="2" type="ORF">RSOLAG1IB_06134</name>
</gene>